<dbReference type="AlphaFoldDB" id="A0A1C4CAL7"/>
<name>A0A1C4CAL7_BACCE</name>
<organism evidence="1 2">
    <name type="scientific">Bacillus cereus</name>
    <dbReference type="NCBI Taxonomy" id="1396"/>
    <lineage>
        <taxon>Bacteria</taxon>
        <taxon>Bacillati</taxon>
        <taxon>Bacillota</taxon>
        <taxon>Bacilli</taxon>
        <taxon>Bacillales</taxon>
        <taxon>Bacillaceae</taxon>
        <taxon>Bacillus</taxon>
        <taxon>Bacillus cereus group</taxon>
    </lineage>
</organism>
<dbReference type="RefSeq" id="WP_073518394.1">
    <property type="nucleotide sequence ID" value="NZ_MPOM01000003.1"/>
</dbReference>
<comment type="caution">
    <text evidence="1">The sequence shown here is derived from an EMBL/GenBank/DDBJ whole genome shotgun (WGS) entry which is preliminary data.</text>
</comment>
<gene>
    <name evidence="1" type="ORF">BJR07_22895</name>
</gene>
<protein>
    <submittedName>
        <fullName evidence="1">Uncharacterized protein</fullName>
    </submittedName>
</protein>
<dbReference type="Proteomes" id="UP000186535">
    <property type="component" value="Unassembled WGS sequence"/>
</dbReference>
<proteinExistence type="predicted"/>
<reference evidence="1 2" key="1">
    <citation type="submission" date="2016-11" db="EMBL/GenBank/DDBJ databases">
        <title>Identification of Bacillus cereus isolated from egg-white.</title>
        <authorList>
            <person name="Soni A."/>
            <person name="Oey I."/>
            <person name="Silcock P."/>
            <person name="Bremer P."/>
        </authorList>
    </citation>
    <scope>NUCLEOTIDE SEQUENCE [LARGE SCALE GENOMIC DNA]</scope>
    <source>
        <strain evidence="1 2">NZAS03</strain>
    </source>
</reference>
<accession>A0A1C4CAL7</accession>
<evidence type="ECO:0000313" key="2">
    <source>
        <dbReference type="Proteomes" id="UP000186535"/>
    </source>
</evidence>
<sequence>MGRGIERIYRHIVDGGDKPEESEFALGKVITGEPNVTIQIHGSSKALPSGFFIMPHVKFTKDETVLVQRIAGTGPTDRQYVVKPLHEMVAVCNYTGSAYVVLADDSISFPASQTFCPWPISAGTKALVIPNRFPSKAKTDLWVVVNTYV</sequence>
<evidence type="ECO:0000313" key="1">
    <source>
        <dbReference type="EMBL" id="OKA34371.1"/>
    </source>
</evidence>
<dbReference type="EMBL" id="MPON01000010">
    <property type="protein sequence ID" value="OKA34371.1"/>
    <property type="molecule type" value="Genomic_DNA"/>
</dbReference>